<dbReference type="PANTHER" id="PTHR21240:SF28">
    <property type="entry name" value="ISO-OROTATE DECARBOXYLASE (EUROFUNG)"/>
    <property type="match status" value="1"/>
</dbReference>
<protein>
    <submittedName>
        <fullName evidence="3">Amidohydrolase family protein</fullName>
    </submittedName>
</protein>
<gene>
    <name evidence="3" type="ORF">HC031_25015</name>
</gene>
<organism evidence="3 4">
    <name type="scientific">Planosporangium thailandense</name>
    <dbReference type="NCBI Taxonomy" id="765197"/>
    <lineage>
        <taxon>Bacteria</taxon>
        <taxon>Bacillati</taxon>
        <taxon>Actinomycetota</taxon>
        <taxon>Actinomycetes</taxon>
        <taxon>Micromonosporales</taxon>
        <taxon>Micromonosporaceae</taxon>
        <taxon>Planosporangium</taxon>
    </lineage>
</organism>
<feature type="domain" description="Amidohydrolase-related" evidence="2">
    <location>
        <begin position="269"/>
        <end position="506"/>
    </location>
</feature>
<feature type="domain" description="Amidohydrolase-related" evidence="2">
    <location>
        <begin position="62"/>
        <end position="251"/>
    </location>
</feature>
<dbReference type="Proteomes" id="UP000722989">
    <property type="component" value="Unassembled WGS sequence"/>
</dbReference>
<keyword evidence="4" id="KW-1185">Reference proteome</keyword>
<sequence>MASSDNLTGPLTELETSVVDVNVLVGPDVPASRSTGAADVGELRRRFGIGHALVRSSAAIRVARERGNRSVLDLAGEEGVSAVAVASALHLDRLPDELDTAVKAGARAVWVEYANWALETEAARRLLRVVEATGLPLLVPHLHPAAAARLGALTARTKTPVVLVEARYPDFTEVVPALERYENLHVETSSLGSYEAIECMARVVGHERILFGSGAPVRSPLSPMYAVLQARISTAAKRAIFGGNAARIFGLGSVPTATVSMTVPERLFDVHGHFFPAPWEVPEQSGEPLLGELAGFGIRTQVASSVPAIMGDLEAGNEQTVRACQAQPGQLGYLVAHPDDIGLAEEHIRKWGDAAGIVGIKVHAEIAGVPTSSPQMARLFDVLADYGRPVKIHNAGDGWEPALVAIARKHPRLPIIIAHAGFHRPQPSAATVVNGTPNVHIELASSKADIRDARDLVHAVDADRVLFGSDAPLINPAFVLGVYQDLGLPEPVLERVYWDNGERLFGGYR</sequence>
<evidence type="ECO:0000313" key="3">
    <source>
        <dbReference type="EMBL" id="NJC72953.1"/>
    </source>
</evidence>
<dbReference type="RefSeq" id="WP_167927863.1">
    <property type="nucleotide sequence ID" value="NZ_JAATVY010000023.1"/>
</dbReference>
<reference evidence="3 4" key="1">
    <citation type="submission" date="2020-03" db="EMBL/GenBank/DDBJ databases">
        <title>WGS of the type strain of Planosporangium spp.</title>
        <authorList>
            <person name="Thawai C."/>
        </authorList>
    </citation>
    <scope>NUCLEOTIDE SEQUENCE [LARGE SCALE GENOMIC DNA]</scope>
    <source>
        <strain evidence="3 4">TBRC 5610</strain>
    </source>
</reference>
<dbReference type="Pfam" id="PF04909">
    <property type="entry name" value="Amidohydro_2"/>
    <property type="match status" value="2"/>
</dbReference>
<dbReference type="InterPro" id="IPR032466">
    <property type="entry name" value="Metal_Hydrolase"/>
</dbReference>
<accession>A0ABX0Y688</accession>
<dbReference type="InterPro" id="IPR032465">
    <property type="entry name" value="ACMSD"/>
</dbReference>
<comment type="caution">
    <text evidence="3">The sequence shown here is derived from an EMBL/GenBank/DDBJ whole genome shotgun (WGS) entry which is preliminary data.</text>
</comment>
<evidence type="ECO:0000256" key="1">
    <source>
        <dbReference type="ARBA" id="ARBA00023239"/>
    </source>
</evidence>
<dbReference type="PANTHER" id="PTHR21240">
    <property type="entry name" value="2-AMINO-3-CARBOXYLMUCONATE-6-SEMIALDEHYDE DECARBOXYLASE"/>
    <property type="match status" value="1"/>
</dbReference>
<dbReference type="InterPro" id="IPR006680">
    <property type="entry name" value="Amidohydro-rel"/>
</dbReference>
<name>A0ABX0Y688_9ACTN</name>
<dbReference type="SUPFAM" id="SSF51556">
    <property type="entry name" value="Metallo-dependent hydrolases"/>
    <property type="match status" value="2"/>
</dbReference>
<proteinExistence type="predicted"/>
<dbReference type="Gene3D" id="3.20.20.140">
    <property type="entry name" value="Metal-dependent hydrolases"/>
    <property type="match status" value="2"/>
</dbReference>
<evidence type="ECO:0000313" key="4">
    <source>
        <dbReference type="Proteomes" id="UP000722989"/>
    </source>
</evidence>
<keyword evidence="1" id="KW-0456">Lyase</keyword>
<dbReference type="EMBL" id="JAATVY010000023">
    <property type="protein sequence ID" value="NJC72953.1"/>
    <property type="molecule type" value="Genomic_DNA"/>
</dbReference>
<dbReference type="CDD" id="cd01292">
    <property type="entry name" value="metallo-dependent_hydrolases"/>
    <property type="match status" value="1"/>
</dbReference>
<evidence type="ECO:0000259" key="2">
    <source>
        <dbReference type="Pfam" id="PF04909"/>
    </source>
</evidence>